<proteinExistence type="predicted"/>
<gene>
    <name evidence="2" type="ORF">F7D25_10465</name>
</gene>
<dbReference type="Pfam" id="PF00156">
    <property type="entry name" value="Pribosyltran"/>
    <property type="match status" value="1"/>
</dbReference>
<reference evidence="2 3" key="1">
    <citation type="submission" date="2019-09" db="EMBL/GenBank/DDBJ databases">
        <title>Distinct polysaccharide growth profiles of human intestinal Prevotella copri isolates.</title>
        <authorList>
            <person name="Fehlner-Peach H."/>
            <person name="Magnabosco C."/>
            <person name="Raghavan V."/>
            <person name="Scher J.U."/>
            <person name="Tett A."/>
            <person name="Cox L.M."/>
            <person name="Gottsegen C."/>
            <person name="Watters A."/>
            <person name="Wiltshire- Gordon J.D."/>
            <person name="Segata N."/>
            <person name="Bonneau R."/>
            <person name="Littman D.R."/>
        </authorList>
    </citation>
    <scope>NUCLEOTIDE SEQUENCE [LARGE SCALE GENOMIC DNA]</scope>
    <source>
        <strain evidence="3">iAA917</strain>
    </source>
</reference>
<dbReference type="Proteomes" id="UP000477980">
    <property type="component" value="Unassembled WGS sequence"/>
</dbReference>
<dbReference type="InterPro" id="IPR000836">
    <property type="entry name" value="PRTase_dom"/>
</dbReference>
<name>A0A6G1VPM1_9BACT</name>
<organism evidence="2 3">
    <name type="scientific">Segatella copri</name>
    <dbReference type="NCBI Taxonomy" id="165179"/>
    <lineage>
        <taxon>Bacteria</taxon>
        <taxon>Pseudomonadati</taxon>
        <taxon>Bacteroidota</taxon>
        <taxon>Bacteroidia</taxon>
        <taxon>Bacteroidales</taxon>
        <taxon>Prevotellaceae</taxon>
        <taxon>Segatella</taxon>
    </lineage>
</organism>
<dbReference type="CDD" id="cd06223">
    <property type="entry name" value="PRTases_typeI"/>
    <property type="match status" value="1"/>
</dbReference>
<dbReference type="SUPFAM" id="SSF53271">
    <property type="entry name" value="PRTase-like"/>
    <property type="match status" value="1"/>
</dbReference>
<dbReference type="RefSeq" id="WP_153090815.1">
    <property type="nucleotide sequence ID" value="NZ_VZAH01000098.1"/>
</dbReference>
<dbReference type="InterPro" id="IPR029057">
    <property type="entry name" value="PRTase-like"/>
</dbReference>
<keyword evidence="2" id="KW-0808">Transferase</keyword>
<accession>A0A6G1VPM1</accession>
<dbReference type="Gene3D" id="3.40.50.2020">
    <property type="match status" value="1"/>
</dbReference>
<evidence type="ECO:0000313" key="2">
    <source>
        <dbReference type="EMBL" id="MQP14818.1"/>
    </source>
</evidence>
<evidence type="ECO:0000313" key="3">
    <source>
        <dbReference type="Proteomes" id="UP000477980"/>
    </source>
</evidence>
<sequence length="208" mass="23075">MAEKSINIASWPCLSNGLHYNWLVDYAAFSAFGTFELSAEEWEKRDLIVNFKGNSELTTEIDHQQAVDKAIDLVSSFLKAVFSEKEGATNSHSTLSQLTLVCLPASTRKHTERRFRKFSEQVCAATGMQNAYNAFSFTTTKDEDGDEVDTLHLDETFFQGKKVILFDDIIASGGSIVRFAEKLEKSGAKVIAALALGKKIPDGYDNNE</sequence>
<comment type="caution">
    <text evidence="2">The sequence shown here is derived from an EMBL/GenBank/DDBJ whole genome shotgun (WGS) entry which is preliminary data.</text>
</comment>
<dbReference type="GO" id="GO:0016757">
    <property type="term" value="F:glycosyltransferase activity"/>
    <property type="evidence" value="ECO:0007669"/>
    <property type="project" value="UniProtKB-KW"/>
</dbReference>
<evidence type="ECO:0000259" key="1">
    <source>
        <dbReference type="Pfam" id="PF00156"/>
    </source>
</evidence>
<feature type="domain" description="Phosphoribosyltransferase" evidence="1">
    <location>
        <begin position="153"/>
        <end position="195"/>
    </location>
</feature>
<dbReference type="OrthoDB" id="1081896at2"/>
<dbReference type="AlphaFoldDB" id="A0A6G1VPM1"/>
<dbReference type="EMBL" id="VZAH01000098">
    <property type="protein sequence ID" value="MQP14818.1"/>
    <property type="molecule type" value="Genomic_DNA"/>
</dbReference>
<keyword evidence="2" id="KW-0328">Glycosyltransferase</keyword>
<protein>
    <submittedName>
        <fullName evidence="2">Phosphoribosyltransferase</fullName>
    </submittedName>
</protein>